<evidence type="ECO:0000313" key="2">
    <source>
        <dbReference type="Proteomes" id="UP000524246"/>
    </source>
</evidence>
<sequence length="157" mass="18183">MNIDLANEQLVELSQEFTNSVEVLFDSDNVCLEGRYSDELSLFRARKVWVKVLETNFLLEKGDDFDFIINSKPEEGRFFLKCSFKTACGRYAFWRLINSQAPESQYLIETAHIPEGTSQQYELMKAPDLKAIAQLERSTENLKKAAKLVNWLSKLFK</sequence>
<gene>
    <name evidence="1" type="ORF">GYA55_02375</name>
</gene>
<comment type="caution">
    <text evidence="1">The sequence shown here is derived from an EMBL/GenBank/DDBJ whole genome shotgun (WGS) entry which is preliminary data.</text>
</comment>
<name>A0A7X9IJE6_9DELT</name>
<reference evidence="1 2" key="1">
    <citation type="journal article" date="2020" name="Biotechnol. Biofuels">
        <title>New insights from the biogas microbiome by comprehensive genome-resolved metagenomics of nearly 1600 species originating from multiple anaerobic digesters.</title>
        <authorList>
            <person name="Campanaro S."/>
            <person name="Treu L."/>
            <person name="Rodriguez-R L.M."/>
            <person name="Kovalovszki A."/>
            <person name="Ziels R.M."/>
            <person name="Maus I."/>
            <person name="Zhu X."/>
            <person name="Kougias P.G."/>
            <person name="Basile A."/>
            <person name="Luo G."/>
            <person name="Schluter A."/>
            <person name="Konstantinidis K.T."/>
            <person name="Angelidaki I."/>
        </authorList>
    </citation>
    <scope>NUCLEOTIDE SEQUENCE [LARGE SCALE GENOMIC DNA]</scope>
    <source>
        <strain evidence="1">AS27yjCOA_65</strain>
    </source>
</reference>
<evidence type="ECO:0000313" key="1">
    <source>
        <dbReference type="EMBL" id="NMC61994.1"/>
    </source>
</evidence>
<organism evidence="1 2">
    <name type="scientific">SAR324 cluster bacterium</name>
    <dbReference type="NCBI Taxonomy" id="2024889"/>
    <lineage>
        <taxon>Bacteria</taxon>
        <taxon>Deltaproteobacteria</taxon>
        <taxon>SAR324 cluster</taxon>
    </lineage>
</organism>
<accession>A0A7X9IJE6</accession>
<dbReference type="AlphaFoldDB" id="A0A7X9IJE6"/>
<proteinExistence type="predicted"/>
<protein>
    <submittedName>
        <fullName evidence="1">Uncharacterized protein</fullName>
    </submittedName>
</protein>
<dbReference type="Proteomes" id="UP000524246">
    <property type="component" value="Unassembled WGS sequence"/>
</dbReference>
<dbReference type="EMBL" id="JAAZON010000097">
    <property type="protein sequence ID" value="NMC61994.1"/>
    <property type="molecule type" value="Genomic_DNA"/>
</dbReference>